<sequence length="480" mass="53866">MLHLSEKITAIEISPYANSDMKGITAIGTGIAGNSSKELHEPISISIHKPSNSLFIADHRNGRIQKLLLYELAGNGITVVNNLFLPLHNYVDDDTNQPAMYVTLSVESRIEKWRLGASKGVPIGDQCNDCAGLAVDKAKNSYPGRTLRRPDTIVNGNVYYRFVTFPTVKRRNLTFWHASYYGRHLPCRKRLLTAVMWSDISVSDRIRSFMARWKTTVIRCITNGRKSWLNGRVRHKLIDLVAGKIDQSGSTAELLSFPQGLYVTRTDDDIYVVDSANSRIQKWSKNSQQGITVAGLKNGIAGNDSTSLQNLINVFVDELTKVIYVADTYNHRIVRWLLNAIKGDVIADIGSQGNGIDQLNQPDDFTFGSNGNLYVADLSNNRIQLFRLKENNLCSSAVSVDGTIVADIGIEWIESSRQILCLNIFIFMMQTRRSKPIIHNATQDRTIFQGHEQNGWTNIPFKLTFHASDPTKYSIQEKTI</sequence>
<evidence type="ECO:0000256" key="2">
    <source>
        <dbReference type="PROSITE-ProRule" id="PRU00504"/>
    </source>
</evidence>
<dbReference type="EMBL" id="CAJNRG010016045">
    <property type="protein sequence ID" value="CAF2190196.1"/>
    <property type="molecule type" value="Genomic_DNA"/>
</dbReference>
<dbReference type="PANTHER" id="PTHR24104:SF25">
    <property type="entry name" value="PROTEIN LIN-41"/>
    <property type="match status" value="1"/>
</dbReference>
<dbReference type="AlphaFoldDB" id="A0A816ZEM7"/>
<reference evidence="3" key="1">
    <citation type="submission" date="2021-02" db="EMBL/GenBank/DDBJ databases">
        <authorList>
            <person name="Nowell W R."/>
        </authorList>
    </citation>
    <scope>NUCLEOTIDE SEQUENCE</scope>
</reference>
<evidence type="ECO:0000256" key="1">
    <source>
        <dbReference type="ARBA" id="ARBA00022737"/>
    </source>
</evidence>
<dbReference type="PROSITE" id="PS51125">
    <property type="entry name" value="NHL"/>
    <property type="match status" value="1"/>
</dbReference>
<dbReference type="InterPro" id="IPR050952">
    <property type="entry name" value="TRIM-NHL_E3_ligases"/>
</dbReference>
<dbReference type="CDD" id="cd05819">
    <property type="entry name" value="NHL"/>
    <property type="match status" value="1"/>
</dbReference>
<evidence type="ECO:0000313" key="4">
    <source>
        <dbReference type="Proteomes" id="UP000663887"/>
    </source>
</evidence>
<feature type="repeat" description="NHL" evidence="2">
    <location>
        <begin position="242"/>
        <end position="286"/>
    </location>
</feature>
<dbReference type="GO" id="GO:0008270">
    <property type="term" value="F:zinc ion binding"/>
    <property type="evidence" value="ECO:0007669"/>
    <property type="project" value="UniProtKB-KW"/>
</dbReference>
<dbReference type="PANTHER" id="PTHR24104">
    <property type="entry name" value="E3 UBIQUITIN-PROTEIN LIGASE NHLRC1-RELATED"/>
    <property type="match status" value="1"/>
</dbReference>
<proteinExistence type="predicted"/>
<name>A0A816ZEM7_9BILA</name>
<evidence type="ECO:0000313" key="3">
    <source>
        <dbReference type="EMBL" id="CAF2190196.1"/>
    </source>
</evidence>
<organism evidence="3 4">
    <name type="scientific">Rotaria magnacalcarata</name>
    <dbReference type="NCBI Taxonomy" id="392030"/>
    <lineage>
        <taxon>Eukaryota</taxon>
        <taxon>Metazoa</taxon>
        <taxon>Spiralia</taxon>
        <taxon>Gnathifera</taxon>
        <taxon>Rotifera</taxon>
        <taxon>Eurotatoria</taxon>
        <taxon>Bdelloidea</taxon>
        <taxon>Philodinida</taxon>
        <taxon>Philodinidae</taxon>
        <taxon>Rotaria</taxon>
    </lineage>
</organism>
<gene>
    <name evidence="3" type="ORF">XDN619_LOCUS32241</name>
</gene>
<dbReference type="InterPro" id="IPR001258">
    <property type="entry name" value="NHL_repeat"/>
</dbReference>
<dbReference type="Proteomes" id="UP000663887">
    <property type="component" value="Unassembled WGS sequence"/>
</dbReference>
<accession>A0A816ZEM7</accession>
<protein>
    <submittedName>
        <fullName evidence="3">Uncharacterized protein</fullName>
    </submittedName>
</protein>
<dbReference type="Pfam" id="PF01436">
    <property type="entry name" value="NHL"/>
    <property type="match status" value="2"/>
</dbReference>
<dbReference type="InterPro" id="IPR011042">
    <property type="entry name" value="6-blade_b-propeller_TolB-like"/>
</dbReference>
<dbReference type="Gene3D" id="2.120.10.30">
    <property type="entry name" value="TolB, C-terminal domain"/>
    <property type="match status" value="2"/>
</dbReference>
<comment type="caution">
    <text evidence="3">The sequence shown here is derived from an EMBL/GenBank/DDBJ whole genome shotgun (WGS) entry which is preliminary data.</text>
</comment>
<keyword evidence="1" id="KW-0677">Repeat</keyword>
<dbReference type="SUPFAM" id="SSF101898">
    <property type="entry name" value="NHL repeat"/>
    <property type="match status" value="1"/>
</dbReference>